<evidence type="ECO:0000256" key="2">
    <source>
        <dbReference type="ARBA" id="ARBA00022723"/>
    </source>
</evidence>
<evidence type="ECO:0000256" key="4">
    <source>
        <dbReference type="ARBA" id="ARBA00022842"/>
    </source>
</evidence>
<sequence length="207" mass="22647">MTDSPREVSHESDLVRVVLADANVLYSRVLRDYLLYAADQEIIAITWSPQILAEVTEHLEINVPGFDSVAGQRLVHAMNRAFPYAEIEPSDEHWRMLDEALAGVALPDEGDRHVLAAALAAEATVLCTSNIRDFPTGVMRILDVEALTPDQLLGRLITEYQPEMFSAHRTAVTSLKGATDRSTIDALSRAGAPASADLMSRLLGLQP</sequence>
<evidence type="ECO:0000256" key="1">
    <source>
        <dbReference type="ARBA" id="ARBA00022722"/>
    </source>
</evidence>
<evidence type="ECO:0000313" key="6">
    <source>
        <dbReference type="EMBL" id="MBL7257303.1"/>
    </source>
</evidence>
<dbReference type="EMBL" id="JAENHO010000006">
    <property type="protein sequence ID" value="MBL7257303.1"/>
    <property type="molecule type" value="Genomic_DNA"/>
</dbReference>
<dbReference type="Proteomes" id="UP000598996">
    <property type="component" value="Unassembled WGS sequence"/>
</dbReference>
<dbReference type="RefSeq" id="WP_202993877.1">
    <property type="nucleotide sequence ID" value="NZ_JAENHO010000006.1"/>
</dbReference>
<reference evidence="6 7" key="1">
    <citation type="submission" date="2021-01" db="EMBL/GenBank/DDBJ databases">
        <title>Actinoplanes sp. nov. LDG1-01 isolated from lichen.</title>
        <authorList>
            <person name="Saeng-In P."/>
            <person name="Phongsopitanun W."/>
            <person name="Kanchanasin P."/>
            <person name="Yuki M."/>
            <person name="Kudo T."/>
            <person name="Ohkuma M."/>
            <person name="Tanasupawat S."/>
        </authorList>
    </citation>
    <scope>NUCLEOTIDE SEQUENCE [LARGE SCALE GENOMIC DNA]</scope>
    <source>
        <strain evidence="6 7">LDG1-01</strain>
    </source>
</reference>
<keyword evidence="2" id="KW-0479">Metal-binding</keyword>
<comment type="caution">
    <text evidence="6">The sequence shown here is derived from an EMBL/GenBank/DDBJ whole genome shotgun (WGS) entry which is preliminary data.</text>
</comment>
<proteinExistence type="predicted"/>
<evidence type="ECO:0000313" key="7">
    <source>
        <dbReference type="Proteomes" id="UP000598996"/>
    </source>
</evidence>
<dbReference type="SUPFAM" id="SSF88723">
    <property type="entry name" value="PIN domain-like"/>
    <property type="match status" value="1"/>
</dbReference>
<keyword evidence="3" id="KW-0378">Hydrolase</keyword>
<feature type="domain" description="PIN" evidence="5">
    <location>
        <begin position="18"/>
        <end position="132"/>
    </location>
</feature>
<protein>
    <submittedName>
        <fullName evidence="6">PIN domain-containing protein</fullName>
    </submittedName>
</protein>
<dbReference type="Pfam" id="PF13470">
    <property type="entry name" value="PIN_3"/>
    <property type="match status" value="1"/>
</dbReference>
<gene>
    <name evidence="6" type="ORF">JKJ07_23685</name>
</gene>
<keyword evidence="7" id="KW-1185">Reference proteome</keyword>
<dbReference type="InterPro" id="IPR002716">
    <property type="entry name" value="PIN_dom"/>
</dbReference>
<evidence type="ECO:0000259" key="5">
    <source>
        <dbReference type="Pfam" id="PF13470"/>
    </source>
</evidence>
<keyword evidence="4" id="KW-0460">Magnesium</keyword>
<dbReference type="InterPro" id="IPR029060">
    <property type="entry name" value="PIN-like_dom_sf"/>
</dbReference>
<accession>A0ABS1VRF8</accession>
<evidence type="ECO:0000256" key="3">
    <source>
        <dbReference type="ARBA" id="ARBA00022801"/>
    </source>
</evidence>
<organism evidence="6 7">
    <name type="scientific">Paractinoplanes lichenicola</name>
    <dbReference type="NCBI Taxonomy" id="2802976"/>
    <lineage>
        <taxon>Bacteria</taxon>
        <taxon>Bacillati</taxon>
        <taxon>Actinomycetota</taxon>
        <taxon>Actinomycetes</taxon>
        <taxon>Micromonosporales</taxon>
        <taxon>Micromonosporaceae</taxon>
        <taxon>Paractinoplanes</taxon>
    </lineage>
</organism>
<keyword evidence="1" id="KW-0540">Nuclease</keyword>
<name>A0ABS1VRF8_9ACTN</name>